<dbReference type="EMBL" id="JABSTR010000003">
    <property type="protein sequence ID" value="KAH9365242.1"/>
    <property type="molecule type" value="Genomic_DNA"/>
</dbReference>
<organism evidence="2 3">
    <name type="scientific">Haemaphysalis longicornis</name>
    <name type="common">Bush tick</name>
    <dbReference type="NCBI Taxonomy" id="44386"/>
    <lineage>
        <taxon>Eukaryota</taxon>
        <taxon>Metazoa</taxon>
        <taxon>Ecdysozoa</taxon>
        <taxon>Arthropoda</taxon>
        <taxon>Chelicerata</taxon>
        <taxon>Arachnida</taxon>
        <taxon>Acari</taxon>
        <taxon>Parasitiformes</taxon>
        <taxon>Ixodida</taxon>
        <taxon>Ixodoidea</taxon>
        <taxon>Ixodidae</taxon>
        <taxon>Haemaphysalinae</taxon>
        <taxon>Haemaphysalis</taxon>
    </lineage>
</organism>
<dbReference type="VEuPathDB" id="VectorBase:HLOH_055789"/>
<evidence type="ECO:0000313" key="3">
    <source>
        <dbReference type="Proteomes" id="UP000821853"/>
    </source>
</evidence>
<comment type="caution">
    <text evidence="2">The sequence shown here is derived from an EMBL/GenBank/DDBJ whole genome shotgun (WGS) entry which is preliminary data.</text>
</comment>
<sequence>MSSKLKIAYNPEREKNNPEKSARGAGGTPRPDTKQVYRGWFSCGSMGHRKANCPYNSRKMALKAPNTLGDSLSAPVKTQEGFTAQSKLRPVTPDAIGTGVCISAILDAGAEVTVKRESRVPLGLIKSHAAIELVSAFGQKVQAKLAVMPLMIKHDLGSVLETSEVVPVACTLTDILVAKTDCFL</sequence>
<accession>A0A9J6FPS6</accession>
<reference evidence="2 3" key="1">
    <citation type="journal article" date="2020" name="Cell">
        <title>Large-Scale Comparative Analyses of Tick Genomes Elucidate Their Genetic Diversity and Vector Capacities.</title>
        <authorList>
            <consortium name="Tick Genome and Microbiome Consortium (TIGMIC)"/>
            <person name="Jia N."/>
            <person name="Wang J."/>
            <person name="Shi W."/>
            <person name="Du L."/>
            <person name="Sun Y."/>
            <person name="Zhan W."/>
            <person name="Jiang J.F."/>
            <person name="Wang Q."/>
            <person name="Zhang B."/>
            <person name="Ji P."/>
            <person name="Bell-Sakyi L."/>
            <person name="Cui X.M."/>
            <person name="Yuan T.T."/>
            <person name="Jiang B.G."/>
            <person name="Yang W.F."/>
            <person name="Lam T.T."/>
            <person name="Chang Q.C."/>
            <person name="Ding S.J."/>
            <person name="Wang X.J."/>
            <person name="Zhu J.G."/>
            <person name="Ruan X.D."/>
            <person name="Zhao L."/>
            <person name="Wei J.T."/>
            <person name="Ye R.Z."/>
            <person name="Que T.C."/>
            <person name="Du C.H."/>
            <person name="Zhou Y.H."/>
            <person name="Cheng J.X."/>
            <person name="Dai P.F."/>
            <person name="Guo W.B."/>
            <person name="Han X.H."/>
            <person name="Huang E.J."/>
            <person name="Li L.F."/>
            <person name="Wei W."/>
            <person name="Gao Y.C."/>
            <person name="Liu J.Z."/>
            <person name="Shao H.Z."/>
            <person name="Wang X."/>
            <person name="Wang C.C."/>
            <person name="Yang T.C."/>
            <person name="Huo Q.B."/>
            <person name="Li W."/>
            <person name="Chen H.Y."/>
            <person name="Chen S.E."/>
            <person name="Zhou L.G."/>
            <person name="Ni X.B."/>
            <person name="Tian J.H."/>
            <person name="Sheng Y."/>
            <person name="Liu T."/>
            <person name="Pan Y.S."/>
            <person name="Xia L.Y."/>
            <person name="Li J."/>
            <person name="Zhao F."/>
            <person name="Cao W.C."/>
        </authorList>
    </citation>
    <scope>NUCLEOTIDE SEQUENCE [LARGE SCALE GENOMIC DNA]</scope>
    <source>
        <strain evidence="2">HaeL-2018</strain>
    </source>
</reference>
<feature type="compositionally biased region" description="Basic and acidic residues" evidence="1">
    <location>
        <begin position="11"/>
        <end position="22"/>
    </location>
</feature>
<evidence type="ECO:0000256" key="1">
    <source>
        <dbReference type="SAM" id="MobiDB-lite"/>
    </source>
</evidence>
<keyword evidence="3" id="KW-1185">Reference proteome</keyword>
<proteinExistence type="predicted"/>
<name>A0A9J6FPS6_HAELO</name>
<dbReference type="AlphaFoldDB" id="A0A9J6FPS6"/>
<evidence type="ECO:0000313" key="2">
    <source>
        <dbReference type="EMBL" id="KAH9365242.1"/>
    </source>
</evidence>
<protein>
    <submittedName>
        <fullName evidence="2">Uncharacterized protein</fullName>
    </submittedName>
</protein>
<feature type="region of interest" description="Disordered" evidence="1">
    <location>
        <begin position="1"/>
        <end position="33"/>
    </location>
</feature>
<gene>
    <name evidence="2" type="ORF">HPB48_000105</name>
</gene>
<dbReference type="Proteomes" id="UP000821853">
    <property type="component" value="Unassembled WGS sequence"/>
</dbReference>